<dbReference type="EMBL" id="HF936006">
    <property type="protein sequence ID" value="CCX33097.1"/>
    <property type="molecule type" value="Genomic_DNA"/>
</dbReference>
<dbReference type="Proteomes" id="UP000018144">
    <property type="component" value="Unassembled WGS sequence"/>
</dbReference>
<keyword evidence="2" id="KW-1185">Reference proteome</keyword>
<dbReference type="AlphaFoldDB" id="U4LNC4"/>
<name>U4LNC4_PYROM</name>
<evidence type="ECO:0000313" key="1">
    <source>
        <dbReference type="EMBL" id="CCX33097.1"/>
    </source>
</evidence>
<accession>U4LNC4</accession>
<protein>
    <submittedName>
        <fullName evidence="1">Uncharacterized protein</fullName>
    </submittedName>
</protein>
<proteinExistence type="predicted"/>
<reference evidence="1 2" key="1">
    <citation type="journal article" date="2013" name="PLoS Genet.">
        <title>The genome and development-dependent transcriptomes of Pyronema confluens: a window into fungal evolution.</title>
        <authorList>
            <person name="Traeger S."/>
            <person name="Altegoer F."/>
            <person name="Freitag M."/>
            <person name="Gabaldon T."/>
            <person name="Kempken F."/>
            <person name="Kumar A."/>
            <person name="Marcet-Houben M."/>
            <person name="Poggeler S."/>
            <person name="Stajich J.E."/>
            <person name="Nowrousian M."/>
        </authorList>
    </citation>
    <scope>NUCLEOTIDE SEQUENCE [LARGE SCALE GENOMIC DNA]</scope>
    <source>
        <strain evidence="2">CBS 100304</strain>
        <tissue evidence="1">Vegetative mycelium</tissue>
    </source>
</reference>
<organism evidence="1 2">
    <name type="scientific">Pyronema omphalodes (strain CBS 100304)</name>
    <name type="common">Pyronema confluens</name>
    <dbReference type="NCBI Taxonomy" id="1076935"/>
    <lineage>
        <taxon>Eukaryota</taxon>
        <taxon>Fungi</taxon>
        <taxon>Dikarya</taxon>
        <taxon>Ascomycota</taxon>
        <taxon>Pezizomycotina</taxon>
        <taxon>Pezizomycetes</taxon>
        <taxon>Pezizales</taxon>
        <taxon>Pyronemataceae</taxon>
        <taxon>Pyronema</taxon>
    </lineage>
</organism>
<sequence>MTVLIWWSASDLPSSGIVKDLQIFKGNE</sequence>
<evidence type="ECO:0000313" key="2">
    <source>
        <dbReference type="Proteomes" id="UP000018144"/>
    </source>
</evidence>
<gene>
    <name evidence="1" type="ORF">PCON_14128</name>
</gene>